<sequence>MAVLNVKAFKKAKCWHISIFSKNKYLEIRNDLLHRCR</sequence>
<dbReference type="EMBL" id="ASYZ01000059">
    <property type="protein sequence ID" value="EPR86346.1"/>
    <property type="molecule type" value="Genomic_DNA"/>
</dbReference>
<reference evidence="1 2" key="1">
    <citation type="submission" date="2013-05" db="EMBL/GenBank/DDBJ databases">
        <title>Genome assembly of Acinetobacter junii MTCC 11364.</title>
        <authorList>
            <person name="Khatri I."/>
            <person name="Singh N.K."/>
            <person name="Subramanian S."/>
            <person name="Mayilraj S."/>
        </authorList>
    </citation>
    <scope>NUCLEOTIDE SEQUENCE [LARGE SCALE GENOMIC DNA]</scope>
    <source>
        <strain evidence="1 2">MTCC 11364</strain>
    </source>
</reference>
<dbReference type="Proteomes" id="UP000018420">
    <property type="component" value="Unassembled WGS sequence"/>
</dbReference>
<accession>S7WT43</accession>
<gene>
    <name evidence="1" type="ORF">L292_2642</name>
</gene>
<organism evidence="1 2">
    <name type="scientific">Acinetobacter junii CIP 107470 = MTCC 11364</name>
    <dbReference type="NCBI Taxonomy" id="1217666"/>
    <lineage>
        <taxon>Bacteria</taxon>
        <taxon>Pseudomonadati</taxon>
        <taxon>Pseudomonadota</taxon>
        <taxon>Gammaproteobacteria</taxon>
        <taxon>Moraxellales</taxon>
        <taxon>Moraxellaceae</taxon>
        <taxon>Acinetobacter</taxon>
    </lineage>
</organism>
<evidence type="ECO:0000313" key="2">
    <source>
        <dbReference type="Proteomes" id="UP000018420"/>
    </source>
</evidence>
<evidence type="ECO:0000313" key="1">
    <source>
        <dbReference type="EMBL" id="EPR86346.1"/>
    </source>
</evidence>
<dbReference type="PATRIC" id="fig|1330047.3.peg.1247"/>
<protein>
    <submittedName>
        <fullName evidence="1">Uncharacterized protein</fullName>
    </submittedName>
</protein>
<proteinExistence type="predicted"/>
<dbReference type="AlphaFoldDB" id="S7WT43"/>
<name>S7WT43_ACIJU</name>
<comment type="caution">
    <text evidence="1">The sequence shown here is derived from an EMBL/GenBank/DDBJ whole genome shotgun (WGS) entry which is preliminary data.</text>
</comment>